<keyword evidence="3" id="KW-1185">Reference proteome</keyword>
<dbReference type="RefSeq" id="WP_115835066.1">
    <property type="nucleotide sequence ID" value="NZ_CP025086.1"/>
</dbReference>
<dbReference type="SUPFAM" id="SSF103515">
    <property type="entry name" value="Autotransporter"/>
    <property type="match status" value="1"/>
</dbReference>
<reference evidence="2 3" key="1">
    <citation type="submission" date="2018-08" db="EMBL/GenBank/DDBJ databases">
        <title>Genomic Encyclopedia of Type Strains, Phase IV (KMG-IV): sequencing the most valuable type-strain genomes for metagenomic binning, comparative biology and taxonomic classification.</title>
        <authorList>
            <person name="Goeker M."/>
        </authorList>
    </citation>
    <scope>NUCLEOTIDE SEQUENCE [LARGE SCALE GENOMIC DNA]</scope>
    <source>
        <strain evidence="2 3">BW863</strain>
    </source>
</reference>
<gene>
    <name evidence="2" type="ORF">DES32_0493</name>
</gene>
<dbReference type="InterPro" id="IPR005546">
    <property type="entry name" value="Autotransporte_beta"/>
</dbReference>
<dbReference type="EMBL" id="QUMO01000001">
    <property type="protein sequence ID" value="REF89274.1"/>
    <property type="molecule type" value="Genomic_DNA"/>
</dbReference>
<evidence type="ECO:0000313" key="3">
    <source>
        <dbReference type="Proteomes" id="UP000256900"/>
    </source>
</evidence>
<dbReference type="AlphaFoldDB" id="A0A3D9Z280"/>
<evidence type="ECO:0000259" key="1">
    <source>
        <dbReference type="PROSITE" id="PS51208"/>
    </source>
</evidence>
<dbReference type="InterPro" id="IPR036709">
    <property type="entry name" value="Autotransporte_beta_dom_sf"/>
</dbReference>
<name>A0A3D9Z280_9HYPH</name>
<dbReference type="SMART" id="SM00869">
    <property type="entry name" value="Autotransporter"/>
    <property type="match status" value="1"/>
</dbReference>
<dbReference type="GO" id="GO:0019867">
    <property type="term" value="C:outer membrane"/>
    <property type="evidence" value="ECO:0007669"/>
    <property type="project" value="InterPro"/>
</dbReference>
<dbReference type="Pfam" id="PF03797">
    <property type="entry name" value="Autotransporter"/>
    <property type="match status" value="1"/>
</dbReference>
<dbReference type="NCBIfam" id="TIGR01414">
    <property type="entry name" value="autotrans_barl"/>
    <property type="match status" value="1"/>
</dbReference>
<protein>
    <submittedName>
        <fullName evidence="2">Outer membrane autotransporter protein</fullName>
    </submittedName>
</protein>
<feature type="domain" description="Autotransporter" evidence="1">
    <location>
        <begin position="785"/>
        <end position="1068"/>
    </location>
</feature>
<dbReference type="Gene3D" id="2.40.128.130">
    <property type="entry name" value="Autotransporter beta-domain"/>
    <property type="match status" value="1"/>
</dbReference>
<dbReference type="InterPro" id="IPR006315">
    <property type="entry name" value="OM_autotransptr_brl_dom"/>
</dbReference>
<dbReference type="Proteomes" id="UP000256900">
    <property type="component" value="Unassembled WGS sequence"/>
</dbReference>
<dbReference type="PROSITE" id="PS51208">
    <property type="entry name" value="AUTOTRANSPORTER"/>
    <property type="match status" value="1"/>
</dbReference>
<proteinExistence type="predicted"/>
<organism evidence="2 3">
    <name type="scientific">Methylovirgula ligni</name>
    <dbReference type="NCBI Taxonomy" id="569860"/>
    <lineage>
        <taxon>Bacteria</taxon>
        <taxon>Pseudomonadati</taxon>
        <taxon>Pseudomonadota</taxon>
        <taxon>Alphaproteobacteria</taxon>
        <taxon>Hyphomicrobiales</taxon>
        <taxon>Beijerinckiaceae</taxon>
        <taxon>Methylovirgula</taxon>
    </lineage>
</organism>
<sequence>MLRLVCAGRGLSGRSFSTFVRTTSSLSLAAGFWALPGLGASGQVRAASFDITTNTTAAETLSSTNDTGTVAAGVTLTYSADTSTPTVTVTGTDTSLTNYGTISQTNPGGGRAVRVNQKGVSFTLTNADGAVISAAGDDAFQSNKDASVTIYNSGTIESLGGGQAIDLNAVTSGTNEVYNYSTGLIEAFGADALRPGVNGYVYNAGTIKSENVPGNATGNDGIDAQSNSGVTIDNAGLIDGARHGITGGNTDTTTNGAYAMTITNEIGGQITGEDGSGINIDGFNGNELATITNHGTITGNGITGDGDGVDVDGLVYLINSGTIKSTQAYNDVSEGVTVGGGTIINSGTIEGDNINGGDSHGITLAGIDKDSSGNPIPTEGIYADTTVTNSGLIRGETGSAIAVTGAANAFTVEIDNLAGGIIEGGGTEAAIYTGGNDATIVNYGTIEADGTGDAIDLGSGNSAVQILGGSAKVNGNMDGGSGTSTLLIAPGAGNSFTYDDVISDFSSVEIGEGTITLNGANTYAGTTMVDDGGTLAGIGTVSTTIVDDGGTLQPGSGGNPGTLTINGDLTFSADSIYRVAIGAATEVSGEAILNNASLVLTSGNTINVGEKYTILTAADGISGTFDASGTFYSYEVLTSYNADDVFLTFSYGNLALPMGASANVMRIANALDAAVAENPNTQLPSAFNTLFALTPQQLQTNLAQLTGEPATGAQEGAFRMENSFLSLLLDPFAGGREGGSDGFGAASSTGALAYSAESQAQMPAYLADAYAQALPALKGPPPALVYTPHWDAWAAPFGGGAFTAGDANTGSHNTSTTAAGFAAGADYHLAPGALIGLALAGGGTGWSLGSGFGSGHSTVFQSGLYGITQFGNAYLAGAFAFGNYWIKTNRLVGLGDGGTLDSSFTAQGYGGRIEAGYHVPLTAVTFTPYAAVQPQVFTSPAFSEFATSGSSNYALAYNSESSTQVRGELGTWANTTLALDAGRSLNLFGRTAWAHDWQSNPNLDASFLTLPAASFVVEGAKPPANLALTTLGATLDLTGGWSLTAKFDGEFGKGAQSYAGTGRLAYTW</sequence>
<accession>A0A3D9Z280</accession>
<evidence type="ECO:0000313" key="2">
    <source>
        <dbReference type="EMBL" id="REF89274.1"/>
    </source>
</evidence>
<comment type="caution">
    <text evidence="2">The sequence shown here is derived from an EMBL/GenBank/DDBJ whole genome shotgun (WGS) entry which is preliminary data.</text>
</comment>
<dbReference type="OrthoDB" id="7195851at2"/>